<organism evidence="6 7">
    <name type="scientific">Balneatrix alpica</name>
    <dbReference type="NCBI Taxonomy" id="75684"/>
    <lineage>
        <taxon>Bacteria</taxon>
        <taxon>Pseudomonadati</taxon>
        <taxon>Pseudomonadota</taxon>
        <taxon>Gammaproteobacteria</taxon>
        <taxon>Oceanospirillales</taxon>
        <taxon>Balneatrichaceae</taxon>
        <taxon>Balneatrix</taxon>
    </lineage>
</organism>
<keyword evidence="3" id="KW-0808">Transferase</keyword>
<sequence>MQESNPQLAWLQQFSAQSQKQLQQLMSSNGMNQEVTRQLTEAWQTLMQHNLDNPLHWWQSLGQLQQKQLQLWQQWLTGEGASSKDKRFQDKSWQEQPIFDYIKQSYLLTANFYDELTADAPLEPRQKQLLNFYTRQFVDAMSPSNFAHTNPEVIQAALESKGQTLLDGMQNLLNDLEKGRISMTDETAFELGSNLAVTPGEVIFQNDLIQVIEYRPSTAEVSERPLLIVPPCINKFYILDLQPDNSFVKFCVDQGQHTFLISWANPTAEQRHLSWEDYLERGIFKAIEVVQAVHPGDAKLNAVAWCVGGTLLASAMAVMAARGDERIGSATFLTTLTDFSDPGELSVFIDQEQIKHLEQRVQEQGVLSGRDLAATFNLLRANDLIWSYVVNNYLKGKQPAAFDILYWNSDPTNLAADMYSFYINNMYLQNKLVQPGGLQLCGEAVDLSKIKQPCYFLSTIDDHIAPWKTTYKGASHFGGNVEFILGASGHVAGVINPASKNRRHFWTNANRDQDAEKWLASAEQQPGSWWNHWKTWLKRRAGKNIPAPSQPGSEQYPALQAAPGSYVKVRL</sequence>
<dbReference type="PANTHER" id="PTHR36837">
    <property type="entry name" value="POLY(3-HYDROXYALKANOATE) POLYMERASE SUBUNIT PHAC"/>
    <property type="match status" value="1"/>
</dbReference>
<feature type="domain" description="Poly-beta-hydroxybutyrate polymerase N-terminal" evidence="5">
    <location>
        <begin position="84"/>
        <end position="251"/>
    </location>
</feature>
<dbReference type="InterPro" id="IPR010963">
    <property type="entry name" value="PHA_synth_I"/>
</dbReference>
<evidence type="ECO:0000256" key="1">
    <source>
        <dbReference type="ARBA" id="ARBA00004496"/>
    </source>
</evidence>
<evidence type="ECO:0000259" key="5">
    <source>
        <dbReference type="Pfam" id="PF07167"/>
    </source>
</evidence>
<evidence type="ECO:0000256" key="3">
    <source>
        <dbReference type="ARBA" id="ARBA00022679"/>
    </source>
</evidence>
<dbReference type="InterPro" id="IPR029058">
    <property type="entry name" value="AB_hydrolase_fold"/>
</dbReference>
<dbReference type="Pfam" id="PF07167">
    <property type="entry name" value="PhaC_N"/>
    <property type="match status" value="1"/>
</dbReference>
<dbReference type="PANTHER" id="PTHR36837:SF5">
    <property type="entry name" value="POLY-3-HYDROXYBUTYRATE SYNTHASE"/>
    <property type="match status" value="1"/>
</dbReference>
<evidence type="ECO:0000313" key="7">
    <source>
        <dbReference type="Proteomes" id="UP001589628"/>
    </source>
</evidence>
<dbReference type="Proteomes" id="UP001589628">
    <property type="component" value="Unassembled WGS sequence"/>
</dbReference>
<evidence type="ECO:0000313" key="6">
    <source>
        <dbReference type="EMBL" id="MFB9885569.1"/>
    </source>
</evidence>
<dbReference type="SUPFAM" id="SSF53474">
    <property type="entry name" value="alpha/beta-Hydrolases"/>
    <property type="match status" value="1"/>
</dbReference>
<dbReference type="InterPro" id="IPR051321">
    <property type="entry name" value="PHA/PHB_synthase"/>
</dbReference>
<dbReference type="NCBIfam" id="TIGR01838">
    <property type="entry name" value="PHA_synth_I"/>
    <property type="match status" value="1"/>
</dbReference>
<proteinExistence type="predicted"/>
<keyword evidence="2" id="KW-0963">Cytoplasm</keyword>
<dbReference type="InterPro" id="IPR010941">
    <property type="entry name" value="PhaC_N"/>
</dbReference>
<comment type="caution">
    <text evidence="6">The sequence shown here is derived from an EMBL/GenBank/DDBJ whole genome shotgun (WGS) entry which is preliminary data.</text>
</comment>
<keyword evidence="4" id="KW-0012">Acyltransferase</keyword>
<dbReference type="EMBL" id="JBHLZN010000001">
    <property type="protein sequence ID" value="MFB9885569.1"/>
    <property type="molecule type" value="Genomic_DNA"/>
</dbReference>
<name>A0ABV5ZBS4_9GAMM</name>
<dbReference type="RefSeq" id="WP_027313661.1">
    <property type="nucleotide sequence ID" value="NZ_JBHLZN010000001.1"/>
</dbReference>
<evidence type="ECO:0000256" key="2">
    <source>
        <dbReference type="ARBA" id="ARBA00022490"/>
    </source>
</evidence>
<gene>
    <name evidence="6" type="ORF">ACFFLH_04015</name>
</gene>
<reference evidence="6 7" key="1">
    <citation type="submission" date="2024-09" db="EMBL/GenBank/DDBJ databases">
        <authorList>
            <person name="Sun Q."/>
            <person name="Mori K."/>
        </authorList>
    </citation>
    <scope>NUCLEOTIDE SEQUENCE [LARGE SCALE GENOMIC DNA]</scope>
    <source>
        <strain evidence="6 7">ATCC 51285</strain>
    </source>
</reference>
<comment type="subcellular location">
    <subcellularLocation>
        <location evidence="1">Cytoplasm</location>
    </subcellularLocation>
</comment>
<accession>A0ABV5ZBS4</accession>
<evidence type="ECO:0000256" key="4">
    <source>
        <dbReference type="ARBA" id="ARBA00023315"/>
    </source>
</evidence>
<protein>
    <submittedName>
        <fullName evidence="6">PHA/PHB synthase family protein</fullName>
    </submittedName>
</protein>
<keyword evidence="7" id="KW-1185">Reference proteome</keyword>